<evidence type="ECO:0000259" key="2">
    <source>
        <dbReference type="Pfam" id="PF00534"/>
    </source>
</evidence>
<gene>
    <name evidence="4" type="ORF">B4U37_17800</name>
</gene>
<feature type="domain" description="Glycosyltransferase subfamily 4-like N-terminal" evidence="3">
    <location>
        <begin position="12"/>
        <end position="163"/>
    </location>
</feature>
<feature type="region of interest" description="Disordered" evidence="1">
    <location>
        <begin position="359"/>
        <end position="378"/>
    </location>
</feature>
<keyword evidence="5" id="KW-1185">Reference proteome</keyword>
<protein>
    <recommendedName>
        <fullName evidence="6">Glycosyltransferase</fullName>
    </recommendedName>
</protein>
<dbReference type="PANTHER" id="PTHR45947:SF3">
    <property type="entry name" value="SULFOQUINOVOSYL TRANSFERASE SQD2"/>
    <property type="match status" value="1"/>
</dbReference>
<organism evidence="4 5">
    <name type="scientific">Sutcliffiella horikoshii</name>
    <dbReference type="NCBI Taxonomy" id="79883"/>
    <lineage>
        <taxon>Bacteria</taxon>
        <taxon>Bacillati</taxon>
        <taxon>Bacillota</taxon>
        <taxon>Bacilli</taxon>
        <taxon>Bacillales</taxon>
        <taxon>Bacillaceae</taxon>
        <taxon>Sutcliffiella</taxon>
    </lineage>
</organism>
<reference evidence="4 5" key="1">
    <citation type="submission" date="2017-04" db="EMBL/GenBank/DDBJ databases">
        <title>Complete Genome Sequence of the Bacillus horikoshii 20a strain from Cuatro Cienegas, Coahuila, Mexico.</title>
        <authorList>
            <person name="Zarza E."/>
            <person name="Alcaraz L.D."/>
            <person name="Aguilar-Salinas B."/>
            <person name="Islas A."/>
            <person name="Olmedo-Alvarez G."/>
        </authorList>
    </citation>
    <scope>NUCLEOTIDE SEQUENCE [LARGE SCALE GENOMIC DNA]</scope>
    <source>
        <strain evidence="4 5">20a</strain>
    </source>
</reference>
<evidence type="ECO:0000256" key="1">
    <source>
        <dbReference type="SAM" id="MobiDB-lite"/>
    </source>
</evidence>
<dbReference type="Pfam" id="PF13439">
    <property type="entry name" value="Glyco_transf_4"/>
    <property type="match status" value="1"/>
</dbReference>
<dbReference type="InterPro" id="IPR028098">
    <property type="entry name" value="Glyco_trans_4-like_N"/>
</dbReference>
<evidence type="ECO:0000259" key="3">
    <source>
        <dbReference type="Pfam" id="PF13439"/>
    </source>
</evidence>
<dbReference type="GeneID" id="96740259"/>
<dbReference type="Gene3D" id="3.40.50.2000">
    <property type="entry name" value="Glycogen Phosphorylase B"/>
    <property type="match status" value="2"/>
</dbReference>
<dbReference type="CDD" id="cd03819">
    <property type="entry name" value="GT4_WavL-like"/>
    <property type="match status" value="1"/>
</dbReference>
<dbReference type="InterPro" id="IPR050194">
    <property type="entry name" value="Glycosyltransferase_grp1"/>
</dbReference>
<dbReference type="SUPFAM" id="SSF53756">
    <property type="entry name" value="UDP-Glycosyltransferase/glycogen phosphorylase"/>
    <property type="match status" value="1"/>
</dbReference>
<sequence>MNVLVVTDKLDMGGAENYFCKLENELAHPDIKFYFAAAKGELYNNLQKKKRFTDLHRKNHLKNLWLLKEIIRENNIGVYHANSLRMVLYGLILKSAMKSKLRIIYTKHNVTKLEKYLPLIFRFVLNRYVRSIITVSDFEKYQLIDLGIDSRKIVTIYNGVDLQQFTYQRKKNHPPKKVGILARVSKEKNQAFFLEVAEACRHHTNLMFYIGGDGPDYQRIQRQIINMGIQDRVKMLGAIHTPEEFIGNMDVLLVTSHREVFPMVILEAMAVGTPIVSINRGGINEAIESGKNGYLLDEHSKQDFRHKIEHLLSNDLKRLQFIKVSRKKVETAFSLQKMIRGTLEEYLVVLGEGVLHTNNRKMKKPSTGIRKQKGGAEQ</sequence>
<dbReference type="PANTHER" id="PTHR45947">
    <property type="entry name" value="SULFOQUINOVOSYL TRANSFERASE SQD2"/>
    <property type="match status" value="1"/>
</dbReference>
<dbReference type="EMBL" id="CP020880">
    <property type="protein sequence ID" value="ART77769.1"/>
    <property type="molecule type" value="Genomic_DNA"/>
</dbReference>
<dbReference type="Pfam" id="PF00534">
    <property type="entry name" value="Glycos_transf_1"/>
    <property type="match status" value="1"/>
</dbReference>
<proteinExistence type="predicted"/>
<evidence type="ECO:0000313" key="5">
    <source>
        <dbReference type="Proteomes" id="UP000195573"/>
    </source>
</evidence>
<dbReference type="Proteomes" id="UP000195573">
    <property type="component" value="Chromosome"/>
</dbReference>
<feature type="domain" description="Glycosyl transferase family 1" evidence="2">
    <location>
        <begin position="169"/>
        <end position="327"/>
    </location>
</feature>
<evidence type="ECO:0000313" key="4">
    <source>
        <dbReference type="EMBL" id="ART77769.1"/>
    </source>
</evidence>
<name>A0ABN4ZK02_9BACI</name>
<dbReference type="InterPro" id="IPR001296">
    <property type="entry name" value="Glyco_trans_1"/>
</dbReference>
<accession>A0ABN4ZK02</accession>
<evidence type="ECO:0008006" key="6">
    <source>
        <dbReference type="Google" id="ProtNLM"/>
    </source>
</evidence>
<dbReference type="RefSeq" id="WP_088019311.1">
    <property type="nucleotide sequence ID" value="NZ_CP020880.1"/>
</dbReference>